<accession>A0A814UZW5</accession>
<keyword evidence="4" id="KW-1185">Reference proteome</keyword>
<dbReference type="EMBL" id="CAJNOQ010007870">
    <property type="protein sequence ID" value="CAF1181434.1"/>
    <property type="molecule type" value="Genomic_DNA"/>
</dbReference>
<evidence type="ECO:0000313" key="4">
    <source>
        <dbReference type="Proteomes" id="UP000663829"/>
    </source>
</evidence>
<sequence length="618" mass="70532">MTGSELESVEVFLAGPASLPTGLMRGSPALAMKLLILVFMVYSCSTSSLDGSLAENIFLSNDPYNDRYIQTIVRMDRKQLKSIRIMDENEFITYLNSGNDTLNGLTVRSDSRISSVFDNTKLDDQLIGQPEIDEQWEDLVVAGPVAVNYVGHLMVLASKRDFPFEPNNSNYSYQYIRYPQSFRATLVQLSSEMYNTFLNAHNSMDRIQLNMEQIPRHVNTTVKLLLMAPLPLIQTLLPLSIENIQRITIDCTKLANSTLDKFLYLNKLLQEILAISIVTLGANENTLVEVQTVYNNSIKEHVEINSKVEEIKSRYEDAKLQLKAAQEEYLRAYHAIPTRILDATTRFLGGIVNDLFSVITQPLVQALGCIFGVCENDNRATLDNTAFENAKQKAELAKAALESAEKLYDDHHQQLQREQNKLVQIIDRMSKLNFDKLNTQELISILADATKQIIQIAEQWDKLLRFFTKLSAQADQTQNVILNEFVKQIQSVQEQNLLVDDAMREFFVSTLMIPASLIDRESHLLYIMAKTYYDISNSYMMNQLAGLSKFLIIQTDNERKYLLEEIASKTTATSAKISRLAMERHGQYQRRNKARQAEYQRFIDQQTITLEFRSVIGD</sequence>
<protein>
    <submittedName>
        <fullName evidence="2">Uncharacterized protein</fullName>
    </submittedName>
</protein>
<dbReference type="OrthoDB" id="5406275at2759"/>
<dbReference type="PANTHER" id="PTHR33488:SF2">
    <property type="entry name" value="EARLY ENDOSOME ANTIGEN 1-LIKE"/>
    <property type="match status" value="1"/>
</dbReference>
<dbReference type="EMBL" id="CAJOBC010007870">
    <property type="protein sequence ID" value="CAF3945673.1"/>
    <property type="molecule type" value="Genomic_DNA"/>
</dbReference>
<feature type="coiled-coil region" evidence="1">
    <location>
        <begin position="384"/>
        <end position="428"/>
    </location>
</feature>
<evidence type="ECO:0000256" key="1">
    <source>
        <dbReference type="SAM" id="Coils"/>
    </source>
</evidence>
<evidence type="ECO:0000313" key="3">
    <source>
        <dbReference type="EMBL" id="CAF3945673.1"/>
    </source>
</evidence>
<keyword evidence="1" id="KW-0175">Coiled coil</keyword>
<dbReference type="Proteomes" id="UP000681722">
    <property type="component" value="Unassembled WGS sequence"/>
</dbReference>
<proteinExistence type="predicted"/>
<organism evidence="2 4">
    <name type="scientific">Didymodactylos carnosus</name>
    <dbReference type="NCBI Taxonomy" id="1234261"/>
    <lineage>
        <taxon>Eukaryota</taxon>
        <taxon>Metazoa</taxon>
        <taxon>Spiralia</taxon>
        <taxon>Gnathifera</taxon>
        <taxon>Rotifera</taxon>
        <taxon>Eurotatoria</taxon>
        <taxon>Bdelloidea</taxon>
        <taxon>Philodinida</taxon>
        <taxon>Philodinidae</taxon>
        <taxon>Didymodactylos</taxon>
    </lineage>
</organism>
<dbReference type="Proteomes" id="UP000663829">
    <property type="component" value="Unassembled WGS sequence"/>
</dbReference>
<comment type="caution">
    <text evidence="2">The sequence shown here is derived from an EMBL/GenBank/DDBJ whole genome shotgun (WGS) entry which is preliminary data.</text>
</comment>
<dbReference type="AlphaFoldDB" id="A0A814UZW5"/>
<gene>
    <name evidence="2" type="ORF">GPM918_LOCUS22723</name>
    <name evidence="3" type="ORF">SRO942_LOCUS22718</name>
</gene>
<reference evidence="2" key="1">
    <citation type="submission" date="2021-02" db="EMBL/GenBank/DDBJ databases">
        <authorList>
            <person name="Nowell W R."/>
        </authorList>
    </citation>
    <scope>NUCLEOTIDE SEQUENCE</scope>
</reference>
<dbReference type="PANTHER" id="PTHR33488">
    <property type="entry name" value="ZGC:162509"/>
    <property type="match status" value="1"/>
</dbReference>
<name>A0A814UZW5_9BILA</name>
<feature type="coiled-coil region" evidence="1">
    <location>
        <begin position="301"/>
        <end position="335"/>
    </location>
</feature>
<evidence type="ECO:0000313" key="2">
    <source>
        <dbReference type="EMBL" id="CAF1181434.1"/>
    </source>
</evidence>